<evidence type="ECO:0008006" key="4">
    <source>
        <dbReference type="Google" id="ProtNLM"/>
    </source>
</evidence>
<dbReference type="OrthoDB" id="2376193at2"/>
<dbReference type="KEGG" id="tab:CIG75_05965"/>
<keyword evidence="1" id="KW-0732">Signal</keyword>
<feature type="signal peptide" evidence="1">
    <location>
        <begin position="1"/>
        <end position="26"/>
    </location>
</feature>
<dbReference type="EMBL" id="CP022657">
    <property type="protein sequence ID" value="ASS74583.1"/>
    <property type="molecule type" value="Genomic_DNA"/>
</dbReference>
<dbReference type="AlphaFoldDB" id="A0A223CZL6"/>
<accession>A0A223CZL6</accession>
<dbReference type="RefSeq" id="WP_094235833.1">
    <property type="nucleotide sequence ID" value="NZ_CP022657.1"/>
</dbReference>
<sequence>MMNRRAKFLMTLGMAVALVGTGTALAATADNKATSQQQAPMEGKKMWKVQFDTELPSFLGITEEELRSAQQAGQTLAQIAKEKGITEAKLIEFLKTQQQKQIDQLLADGKITQEQADEMKARMTDEHLQEMVNNAKIGGHMGHREKGGIAMSGAFDGAELTKFLGLSEEEFRTALEAGKTLAQIATDKGISEEKLIDFLQAQHQKQIDQLLADGKITQAQADEMKAHHTTEQLREMINNSGGKMGPVGKGMEKGIRIVAFSPELPTFLGLSEEEFRTAQEAGKTLAQIAADKGISEEKLIEFLQTQHQKQIDQLLADGKITQEQADEAKTHFDATHLQDIINNTAPVPGRGSHKVHVKGGFGGFPGSKAQPSVDGAVSKTDLFIAPAAVLID</sequence>
<reference evidence="2 3" key="1">
    <citation type="journal article" date="2015" name="Int. J. Syst. Evol. Microbiol.">
        <title>Tumebacillus algifaecis sp. nov., isolated from decomposing algal scum.</title>
        <authorList>
            <person name="Wu Y.F."/>
            <person name="Zhang B."/>
            <person name="Xing P."/>
            <person name="Wu Q.L."/>
            <person name="Liu S.J."/>
        </authorList>
    </citation>
    <scope>NUCLEOTIDE SEQUENCE [LARGE SCALE GENOMIC DNA]</scope>
    <source>
        <strain evidence="2 3">THMBR28</strain>
    </source>
</reference>
<name>A0A223CZL6_9BACL</name>
<organism evidence="2 3">
    <name type="scientific">Tumebacillus algifaecis</name>
    <dbReference type="NCBI Taxonomy" id="1214604"/>
    <lineage>
        <taxon>Bacteria</taxon>
        <taxon>Bacillati</taxon>
        <taxon>Bacillota</taxon>
        <taxon>Bacilli</taxon>
        <taxon>Bacillales</taxon>
        <taxon>Alicyclobacillaceae</taxon>
        <taxon>Tumebacillus</taxon>
    </lineage>
</organism>
<gene>
    <name evidence="2" type="ORF">CIG75_05965</name>
</gene>
<keyword evidence="3" id="KW-1185">Reference proteome</keyword>
<protein>
    <recommendedName>
        <fullName evidence="4">LysM domain-containing protein</fullName>
    </recommendedName>
</protein>
<evidence type="ECO:0000256" key="1">
    <source>
        <dbReference type="SAM" id="SignalP"/>
    </source>
</evidence>
<evidence type="ECO:0000313" key="2">
    <source>
        <dbReference type="EMBL" id="ASS74583.1"/>
    </source>
</evidence>
<dbReference type="Proteomes" id="UP000214688">
    <property type="component" value="Chromosome"/>
</dbReference>
<proteinExistence type="predicted"/>
<feature type="chain" id="PRO_5012352567" description="LysM domain-containing protein" evidence="1">
    <location>
        <begin position="27"/>
        <end position="392"/>
    </location>
</feature>
<evidence type="ECO:0000313" key="3">
    <source>
        <dbReference type="Proteomes" id="UP000214688"/>
    </source>
</evidence>